<dbReference type="InterPro" id="IPR012902">
    <property type="entry name" value="N_methyl_site"/>
</dbReference>
<dbReference type="InterPro" id="IPR045584">
    <property type="entry name" value="Pilin-like"/>
</dbReference>
<reference evidence="12" key="1">
    <citation type="journal article" date="2009" name="BMC Genomics">
        <title>Evidence for niche adaptation in the genome of the bovine pathogen Streptococcus uberis.</title>
        <authorList>
            <person name="Ward P.N."/>
            <person name="Holden M.T.G."/>
            <person name="Leigh J.A."/>
            <person name="Lennard N."/>
            <person name="Bignell A."/>
            <person name="Barron A."/>
            <person name="Clark L."/>
            <person name="Quail M.A."/>
            <person name="Woodward J."/>
            <person name="Barrell B.G."/>
            <person name="Egan S.A."/>
            <person name="Field T.R."/>
            <person name="Maskell D."/>
            <person name="Kehoe M."/>
            <person name="Dowson C.G."/>
            <person name="Chanter N."/>
            <person name="Whatmore A.M."/>
            <person name="Bentley S.D."/>
            <person name="Parkhill J."/>
        </authorList>
    </citation>
    <scope>NUCLEOTIDE SEQUENCE [LARGE SCALE GENOMIC DNA]</scope>
    <source>
        <strain evidence="12">ATCC BAA-854 / 0140J</strain>
    </source>
</reference>
<dbReference type="HOGENOM" id="CLU_091705_9_1_9"/>
<evidence type="ECO:0000313" key="12">
    <source>
        <dbReference type="Proteomes" id="UP000000449"/>
    </source>
</evidence>
<dbReference type="Gene3D" id="3.30.700.10">
    <property type="entry name" value="Glycoprotein, Type 4 Pilin"/>
    <property type="match status" value="1"/>
</dbReference>
<dbReference type="RefSeq" id="WP_012657675.1">
    <property type="nucleotide sequence ID" value="NC_012004.1"/>
</dbReference>
<dbReference type="GO" id="GO:0015627">
    <property type="term" value="C:type II protein secretion system complex"/>
    <property type="evidence" value="ECO:0007669"/>
    <property type="project" value="InterPro"/>
</dbReference>
<evidence type="ECO:0000256" key="9">
    <source>
        <dbReference type="ARBA" id="ARBA00043982"/>
    </source>
</evidence>
<organism evidence="11 12">
    <name type="scientific">Streptococcus uberis (strain ATCC BAA-854 / 0140J)</name>
    <dbReference type="NCBI Taxonomy" id="218495"/>
    <lineage>
        <taxon>Bacteria</taxon>
        <taxon>Bacillati</taxon>
        <taxon>Bacillota</taxon>
        <taxon>Bacilli</taxon>
        <taxon>Lactobacillales</taxon>
        <taxon>Streptococcaceae</taxon>
        <taxon>Streptococcus</taxon>
    </lineage>
</organism>
<dbReference type="EMBL" id="AM946015">
    <property type="protein sequence ID" value="CAR40531.1"/>
    <property type="molecule type" value="Genomic_DNA"/>
</dbReference>
<dbReference type="GO" id="GO:0005886">
    <property type="term" value="C:plasma membrane"/>
    <property type="evidence" value="ECO:0007669"/>
    <property type="project" value="UniProtKB-SubCell"/>
</dbReference>
<evidence type="ECO:0000256" key="7">
    <source>
        <dbReference type="ARBA" id="ARBA00023136"/>
    </source>
</evidence>
<dbReference type="Proteomes" id="UP000000449">
    <property type="component" value="Chromosome"/>
</dbReference>
<evidence type="ECO:0000256" key="3">
    <source>
        <dbReference type="ARBA" id="ARBA00022475"/>
    </source>
</evidence>
<keyword evidence="4" id="KW-0488">Methylation</keyword>
<dbReference type="STRING" id="218495.SUB0120"/>
<dbReference type="SUPFAM" id="SSF54523">
    <property type="entry name" value="Pili subunits"/>
    <property type="match status" value="1"/>
</dbReference>
<keyword evidence="3" id="KW-1003">Cell membrane</keyword>
<keyword evidence="12" id="KW-1185">Reference proteome</keyword>
<keyword evidence="5 10" id="KW-0812">Transmembrane</keyword>
<accession>B9DT00</accession>
<keyword evidence="8" id="KW-0178">Competence</keyword>
<sequence>MKKWMKTLENKKAKAFTLLEMLMVLLIISVLMLLFIPNLSKQKEKVTDKGNAAVVKIVENQAELYELNEGKKPNLSELVQNGNITKKQVEAYNDYYQKHPGENKLLP</sequence>
<dbReference type="NCBIfam" id="NF040999">
    <property type="entry name" value="pilin_ComGC"/>
    <property type="match status" value="1"/>
</dbReference>
<dbReference type="GO" id="GO:0030420">
    <property type="term" value="P:establishment of competence for transformation"/>
    <property type="evidence" value="ECO:0007669"/>
    <property type="project" value="UniProtKB-KW"/>
</dbReference>
<dbReference type="OrthoDB" id="2232493at2"/>
<dbReference type="PIRSF" id="PIRSF029928">
    <property type="entry name" value="Late_competence_ComGC"/>
    <property type="match status" value="1"/>
</dbReference>
<gene>
    <name evidence="11" type="primary">comYC</name>
    <name evidence="11" type="ordered locus">SUB0120</name>
</gene>
<comment type="subcellular location">
    <subcellularLocation>
        <location evidence="1">Cell membrane</location>
        <topology evidence="1">Single-pass membrane protein</topology>
    </subcellularLocation>
    <subcellularLocation>
        <location evidence="2">Cell surface</location>
    </subcellularLocation>
</comment>
<evidence type="ECO:0000313" key="11">
    <source>
        <dbReference type="EMBL" id="CAR40531.1"/>
    </source>
</evidence>
<dbReference type="GO" id="GO:0009986">
    <property type="term" value="C:cell surface"/>
    <property type="evidence" value="ECO:0007669"/>
    <property type="project" value="UniProtKB-SubCell"/>
</dbReference>
<evidence type="ECO:0000256" key="10">
    <source>
        <dbReference type="SAM" id="Phobius"/>
    </source>
</evidence>
<name>B9DT00_STRU0</name>
<evidence type="ECO:0000256" key="5">
    <source>
        <dbReference type="ARBA" id="ARBA00022692"/>
    </source>
</evidence>
<dbReference type="eggNOG" id="COG4537">
    <property type="taxonomic scope" value="Bacteria"/>
</dbReference>
<dbReference type="NCBIfam" id="TIGR02532">
    <property type="entry name" value="IV_pilin_GFxxxE"/>
    <property type="match status" value="1"/>
</dbReference>
<feature type="transmembrane region" description="Helical" evidence="10">
    <location>
        <begin position="15"/>
        <end position="36"/>
    </location>
</feature>
<proteinExistence type="inferred from homology"/>
<dbReference type="Pfam" id="PF07963">
    <property type="entry name" value="N_methyl"/>
    <property type="match status" value="1"/>
</dbReference>
<keyword evidence="6 10" id="KW-1133">Transmembrane helix</keyword>
<evidence type="ECO:0000256" key="4">
    <source>
        <dbReference type="ARBA" id="ARBA00022481"/>
    </source>
</evidence>
<keyword evidence="7 10" id="KW-0472">Membrane</keyword>
<dbReference type="KEGG" id="sub:SUB0120"/>
<evidence type="ECO:0000256" key="8">
    <source>
        <dbReference type="ARBA" id="ARBA00023287"/>
    </source>
</evidence>
<protein>
    <submittedName>
        <fullName evidence="11">Competence protein</fullName>
    </submittedName>
</protein>
<evidence type="ECO:0000256" key="6">
    <source>
        <dbReference type="ARBA" id="ARBA00022989"/>
    </source>
</evidence>
<dbReference type="InterPro" id="IPR000983">
    <property type="entry name" value="Bac_GSPG_pilin"/>
</dbReference>
<comment type="similarity">
    <text evidence="9">Belongs to the ComGC family.</text>
</comment>
<evidence type="ECO:0000256" key="2">
    <source>
        <dbReference type="ARBA" id="ARBA00004241"/>
    </source>
</evidence>
<dbReference type="PRINTS" id="PR00813">
    <property type="entry name" value="BCTERIALGSPG"/>
</dbReference>
<evidence type="ECO:0000256" key="1">
    <source>
        <dbReference type="ARBA" id="ARBA00004162"/>
    </source>
</evidence>
<dbReference type="AlphaFoldDB" id="B9DT00"/>
<dbReference type="GO" id="GO:0015628">
    <property type="term" value="P:protein secretion by the type II secretion system"/>
    <property type="evidence" value="ECO:0007669"/>
    <property type="project" value="InterPro"/>
</dbReference>
<dbReference type="InterPro" id="IPR016940">
    <property type="entry name" value="ComGC"/>
</dbReference>